<dbReference type="GO" id="GO:0140359">
    <property type="term" value="F:ABC-type transporter activity"/>
    <property type="evidence" value="ECO:0007669"/>
    <property type="project" value="InterPro"/>
</dbReference>
<feature type="transmembrane region" description="Helical" evidence="5">
    <location>
        <begin position="144"/>
        <end position="164"/>
    </location>
</feature>
<feature type="transmembrane region" description="Helical" evidence="5">
    <location>
        <begin position="20"/>
        <end position="40"/>
    </location>
</feature>
<dbReference type="GO" id="GO:0016020">
    <property type="term" value="C:membrane"/>
    <property type="evidence" value="ECO:0007669"/>
    <property type="project" value="UniProtKB-SubCell"/>
</dbReference>
<comment type="subcellular location">
    <subcellularLocation>
        <location evidence="1">Membrane</location>
        <topology evidence="1">Multi-pass membrane protein</topology>
    </subcellularLocation>
</comment>
<dbReference type="PANTHER" id="PTHR43471:SF12">
    <property type="entry name" value="HYPOTHETICAL MEMBRANE PROTEIN, CONSERVED"/>
    <property type="match status" value="1"/>
</dbReference>
<evidence type="ECO:0000256" key="4">
    <source>
        <dbReference type="ARBA" id="ARBA00023136"/>
    </source>
</evidence>
<evidence type="ECO:0000256" key="3">
    <source>
        <dbReference type="ARBA" id="ARBA00022989"/>
    </source>
</evidence>
<dbReference type="AlphaFoldDB" id="A0A084JQN2"/>
<protein>
    <submittedName>
        <fullName evidence="7">Permease</fullName>
    </submittedName>
</protein>
<keyword evidence="2 5" id="KW-0812">Transmembrane</keyword>
<reference evidence="7 8" key="1">
    <citation type="submission" date="2014-07" db="EMBL/GenBank/DDBJ databases">
        <title>Draft genome of Clostridium celerecrescens 152B isolated from sediments associated with methane hydrate from Krishna Godavari basin.</title>
        <authorList>
            <person name="Honkalas V.S."/>
            <person name="Dabir A.P."/>
            <person name="Arora P."/>
            <person name="Dhakephalkar P.K."/>
        </authorList>
    </citation>
    <scope>NUCLEOTIDE SEQUENCE [LARGE SCALE GENOMIC DNA]</scope>
    <source>
        <strain evidence="7 8">152B</strain>
    </source>
</reference>
<organism evidence="7 8">
    <name type="scientific">Lacrimispora celerecrescens</name>
    <dbReference type="NCBI Taxonomy" id="29354"/>
    <lineage>
        <taxon>Bacteria</taxon>
        <taxon>Bacillati</taxon>
        <taxon>Bacillota</taxon>
        <taxon>Clostridia</taxon>
        <taxon>Lachnospirales</taxon>
        <taxon>Lachnospiraceae</taxon>
        <taxon>Lacrimispora</taxon>
    </lineage>
</organism>
<feature type="transmembrane region" description="Helical" evidence="5">
    <location>
        <begin position="118"/>
        <end position="138"/>
    </location>
</feature>
<evidence type="ECO:0000256" key="5">
    <source>
        <dbReference type="SAM" id="Phobius"/>
    </source>
</evidence>
<sequence>MKLNPVYKRETTVSSRSFRLALILAIFNTILALVVLLNMYSVVERVKLTAEIQYSSFTNLYVFVAAVEFVMLMFIMPALTAGSISGERERQTLDILLTTTLKPWEIIWGKFTSSFGTMFLMIMSSFPLLSVSFVYGGVMIHDVFILLLCYLAVAFLCGSMGICFSTLFKRSTIATVVSYGVLVLIGAGTYAINVFALSMARMNIKSTYVMSVGGMADQTNSGACLYLLLLNPVATFYAMINGQTGDSQVIRSLNSWFGPHPDNFIMENWVVLSIFIQLAMAAIFMFIAVKAISPSKGKKIRKIK</sequence>
<comment type="caution">
    <text evidence="7">The sequence shown here is derived from an EMBL/GenBank/DDBJ whole genome shotgun (WGS) entry which is preliminary data.</text>
</comment>
<feature type="domain" description="ABC-2 type transporter transmembrane" evidence="6">
    <location>
        <begin position="53"/>
        <end position="288"/>
    </location>
</feature>
<name>A0A084JQN2_9FIRM</name>
<feature type="transmembrane region" description="Helical" evidence="5">
    <location>
        <begin position="269"/>
        <end position="292"/>
    </location>
</feature>
<proteinExistence type="predicted"/>
<dbReference type="Proteomes" id="UP000028525">
    <property type="component" value="Unassembled WGS sequence"/>
</dbReference>
<evidence type="ECO:0000313" key="7">
    <source>
        <dbReference type="EMBL" id="KEZ91266.1"/>
    </source>
</evidence>
<dbReference type="OrthoDB" id="9815855at2"/>
<keyword evidence="8" id="KW-1185">Reference proteome</keyword>
<gene>
    <name evidence="7" type="ORF">IO98_04255</name>
</gene>
<evidence type="ECO:0000256" key="2">
    <source>
        <dbReference type="ARBA" id="ARBA00022692"/>
    </source>
</evidence>
<evidence type="ECO:0000313" key="8">
    <source>
        <dbReference type="Proteomes" id="UP000028525"/>
    </source>
</evidence>
<dbReference type="EMBL" id="JPME01000006">
    <property type="protein sequence ID" value="KEZ91266.1"/>
    <property type="molecule type" value="Genomic_DNA"/>
</dbReference>
<evidence type="ECO:0000259" key="6">
    <source>
        <dbReference type="Pfam" id="PF12698"/>
    </source>
</evidence>
<dbReference type="Pfam" id="PF12698">
    <property type="entry name" value="ABC2_membrane_3"/>
    <property type="match status" value="1"/>
</dbReference>
<dbReference type="STRING" id="29354.IO98_04255"/>
<feature type="transmembrane region" description="Helical" evidence="5">
    <location>
        <begin position="60"/>
        <end position="81"/>
    </location>
</feature>
<feature type="transmembrane region" description="Helical" evidence="5">
    <location>
        <begin position="176"/>
        <end position="200"/>
    </location>
</feature>
<dbReference type="InterPro" id="IPR013525">
    <property type="entry name" value="ABC2_TM"/>
</dbReference>
<keyword evidence="3 5" id="KW-1133">Transmembrane helix</keyword>
<dbReference type="PANTHER" id="PTHR43471">
    <property type="entry name" value="ABC TRANSPORTER PERMEASE"/>
    <property type="match status" value="1"/>
</dbReference>
<accession>A0A084JQN2</accession>
<evidence type="ECO:0000256" key="1">
    <source>
        <dbReference type="ARBA" id="ARBA00004141"/>
    </source>
</evidence>
<keyword evidence="4 5" id="KW-0472">Membrane</keyword>
<dbReference type="RefSeq" id="WP_038278212.1">
    <property type="nucleotide sequence ID" value="NZ_JPME01000006.1"/>
</dbReference>